<evidence type="ECO:0000313" key="2">
    <source>
        <dbReference type="Proteomes" id="UP000274822"/>
    </source>
</evidence>
<name>A0A433QZ04_9FUNG</name>
<reference evidence="1 2" key="1">
    <citation type="journal article" date="2018" name="New Phytol.">
        <title>Phylogenomics of Endogonaceae and evolution of mycorrhizas within Mucoromycota.</title>
        <authorList>
            <person name="Chang Y."/>
            <person name="Desiro A."/>
            <person name="Na H."/>
            <person name="Sandor L."/>
            <person name="Lipzen A."/>
            <person name="Clum A."/>
            <person name="Barry K."/>
            <person name="Grigoriev I.V."/>
            <person name="Martin F.M."/>
            <person name="Stajich J.E."/>
            <person name="Smith M.E."/>
            <person name="Bonito G."/>
            <person name="Spatafora J.W."/>
        </authorList>
    </citation>
    <scope>NUCLEOTIDE SEQUENCE [LARGE SCALE GENOMIC DNA]</scope>
    <source>
        <strain evidence="1 2">AD002</strain>
    </source>
</reference>
<evidence type="ECO:0000313" key="1">
    <source>
        <dbReference type="EMBL" id="RUS35020.1"/>
    </source>
</evidence>
<gene>
    <name evidence="1" type="ORF">BC938DRAFT_476830</name>
</gene>
<protein>
    <submittedName>
        <fullName evidence="1">Uncharacterized protein</fullName>
    </submittedName>
</protein>
<proteinExistence type="predicted"/>
<comment type="caution">
    <text evidence="1">The sequence shown here is derived from an EMBL/GenBank/DDBJ whole genome shotgun (WGS) entry which is preliminary data.</text>
</comment>
<sequence length="245" mass="27927">MIDALKWLIMNNLLYREIEPNNDNINTLPDNSISNILYDTISVGEDKQVHDAEHTSYAVLDLFNIEINNNELGFNTENNDDIRLHLLYKQNLGSMSTFLDQQQPVSNVNCDEDIYIIEGEASGMTDTNGSEVIIAECYLNIFCALFNRDNVNITYKDPNLIGEVETDASLQVGYGPISLLKYNNLKLLMMAFPTLFPYGVGSFEELDYTFKVSYQAQTKHTLCQALQTFTRHLSFFFVVLNILQC</sequence>
<keyword evidence="2" id="KW-1185">Reference proteome</keyword>
<organism evidence="1 2">
    <name type="scientific">Jimgerdemannia flammicorona</name>
    <dbReference type="NCBI Taxonomy" id="994334"/>
    <lineage>
        <taxon>Eukaryota</taxon>
        <taxon>Fungi</taxon>
        <taxon>Fungi incertae sedis</taxon>
        <taxon>Mucoromycota</taxon>
        <taxon>Mucoromycotina</taxon>
        <taxon>Endogonomycetes</taxon>
        <taxon>Endogonales</taxon>
        <taxon>Endogonaceae</taxon>
        <taxon>Jimgerdemannia</taxon>
    </lineage>
</organism>
<dbReference type="AlphaFoldDB" id="A0A433QZ04"/>
<accession>A0A433QZ04</accession>
<dbReference type="EMBL" id="RBNJ01000251">
    <property type="protein sequence ID" value="RUS35020.1"/>
    <property type="molecule type" value="Genomic_DNA"/>
</dbReference>
<dbReference type="Proteomes" id="UP000274822">
    <property type="component" value="Unassembled WGS sequence"/>
</dbReference>